<evidence type="ECO:0000256" key="6">
    <source>
        <dbReference type="ARBA" id="ARBA00023098"/>
    </source>
</evidence>
<keyword evidence="5" id="KW-0442">Lipid degradation</keyword>
<evidence type="ECO:0000256" key="5">
    <source>
        <dbReference type="ARBA" id="ARBA00022963"/>
    </source>
</evidence>
<keyword evidence="4" id="KW-0378">Hydrolase</keyword>
<comment type="catalytic activity">
    <reaction evidence="1">
        <text>a 1,2-diacyl-sn-glycero-3-phosphocholine + H2O = a 1,2-diacyl-sn-glycero-3-phosphate + choline + H(+)</text>
        <dbReference type="Rhea" id="RHEA:14445"/>
        <dbReference type="ChEBI" id="CHEBI:15354"/>
        <dbReference type="ChEBI" id="CHEBI:15377"/>
        <dbReference type="ChEBI" id="CHEBI:15378"/>
        <dbReference type="ChEBI" id="CHEBI:57643"/>
        <dbReference type="ChEBI" id="CHEBI:58608"/>
        <dbReference type="EC" id="3.1.4.4"/>
    </reaction>
</comment>
<dbReference type="GO" id="GO:0004630">
    <property type="term" value="F:phospholipase D activity"/>
    <property type="evidence" value="ECO:0007669"/>
    <property type="project" value="UniProtKB-EC"/>
</dbReference>
<dbReference type="InterPro" id="IPR051406">
    <property type="entry name" value="PLD_domain"/>
</dbReference>
<dbReference type="InterPro" id="IPR025202">
    <property type="entry name" value="PLD-like_dom"/>
</dbReference>
<evidence type="ECO:0000256" key="1">
    <source>
        <dbReference type="ARBA" id="ARBA00000798"/>
    </source>
</evidence>
<evidence type="ECO:0000256" key="4">
    <source>
        <dbReference type="ARBA" id="ARBA00022801"/>
    </source>
</evidence>
<evidence type="ECO:0000256" key="3">
    <source>
        <dbReference type="ARBA" id="ARBA00012027"/>
    </source>
</evidence>
<sequence length="351" mass="37636">MTRLTCALGPDAAGTMLHRFLASATTRLDVGVYEVGPSYGWAFPRAVERGVRTRLLLDGHGGANQGCIQELRAAAARGVEVPCRVRRHDGHREAHWKLLIADADRLAVGTGNLIGRDAPADRQGRLPPESPPMAGTREWWAFVDGAPTLAAAARSRLTAVWRESSPPPALWAVERALEVPPVGCPQPAVAPLELEMAARHLQLVIEGRAVRMTIEAALERAARRCLLAVPYVHTWAHEVRPLLDRLADLRSQGLDVRVLLGMEPAGGDAATLRTRGVPARVMDPARCTTGHVKGLVADSTVLVMSSNWSAAGLGSSIESCLRIDNAAASAYFADAFERDWAVAEQATAETG</sequence>
<protein>
    <recommendedName>
        <fullName evidence="3">phospholipase D</fullName>
        <ecNumber evidence="3">3.1.4.4</ecNumber>
    </recommendedName>
</protein>
<dbReference type="GO" id="GO:0016042">
    <property type="term" value="P:lipid catabolic process"/>
    <property type="evidence" value="ECO:0007669"/>
    <property type="project" value="UniProtKB-KW"/>
</dbReference>
<dbReference type="GO" id="GO:0016891">
    <property type="term" value="F:RNA endonuclease activity producing 5'-phosphomonoesters, hydrolytic mechanism"/>
    <property type="evidence" value="ECO:0007669"/>
    <property type="project" value="TreeGrafter"/>
</dbReference>
<dbReference type="AlphaFoldDB" id="A0A934KM85"/>
<accession>A0A934KM85</accession>
<dbReference type="PANTHER" id="PTHR43856:SF1">
    <property type="entry name" value="MITOCHONDRIAL CARDIOLIPIN HYDROLASE"/>
    <property type="match status" value="1"/>
</dbReference>
<evidence type="ECO:0000313" key="9">
    <source>
        <dbReference type="Proteomes" id="UP000614410"/>
    </source>
</evidence>
<dbReference type="Pfam" id="PF13091">
    <property type="entry name" value="PLDc_2"/>
    <property type="match status" value="1"/>
</dbReference>
<evidence type="ECO:0000259" key="7">
    <source>
        <dbReference type="Pfam" id="PF13091"/>
    </source>
</evidence>
<evidence type="ECO:0000256" key="2">
    <source>
        <dbReference type="ARBA" id="ARBA00008664"/>
    </source>
</evidence>
<dbReference type="PANTHER" id="PTHR43856">
    <property type="entry name" value="CARDIOLIPIN HYDROLASE"/>
    <property type="match status" value="1"/>
</dbReference>
<gene>
    <name evidence="8" type="ORF">JF887_02990</name>
</gene>
<comment type="caution">
    <text evidence="8">The sequence shown here is derived from an EMBL/GenBank/DDBJ whole genome shotgun (WGS) entry which is preliminary data.</text>
</comment>
<dbReference type="Proteomes" id="UP000614410">
    <property type="component" value="Unassembled WGS sequence"/>
</dbReference>
<dbReference type="EMBL" id="JAEKNN010000012">
    <property type="protein sequence ID" value="MBJ7608385.1"/>
    <property type="molecule type" value="Genomic_DNA"/>
</dbReference>
<organism evidence="8 9">
    <name type="scientific">Candidatus Amunia macphersoniae</name>
    <dbReference type="NCBI Taxonomy" id="3127014"/>
    <lineage>
        <taxon>Bacteria</taxon>
        <taxon>Bacillati</taxon>
        <taxon>Candidatus Dormiibacterota</taxon>
        <taxon>Candidatus Dormibacteria</taxon>
        <taxon>Candidatus Aeolococcales</taxon>
        <taxon>Candidatus Aeolococcaceae</taxon>
        <taxon>Candidatus Amunia</taxon>
    </lineage>
</organism>
<dbReference type="EC" id="3.1.4.4" evidence="3"/>
<evidence type="ECO:0000313" key="8">
    <source>
        <dbReference type="EMBL" id="MBJ7608385.1"/>
    </source>
</evidence>
<dbReference type="Gene3D" id="3.30.870.10">
    <property type="entry name" value="Endonuclease Chain A"/>
    <property type="match status" value="2"/>
</dbReference>
<feature type="domain" description="Phospholipase D-like" evidence="7">
    <location>
        <begin position="216"/>
        <end position="340"/>
    </location>
</feature>
<comment type="similarity">
    <text evidence="2">Belongs to the phospholipase D family.</text>
</comment>
<proteinExistence type="inferred from homology"/>
<keyword evidence="6" id="KW-0443">Lipid metabolism</keyword>
<name>A0A934KM85_9BACT</name>
<dbReference type="SUPFAM" id="SSF56024">
    <property type="entry name" value="Phospholipase D/nuclease"/>
    <property type="match status" value="2"/>
</dbReference>
<reference evidence="8 9" key="1">
    <citation type="submission" date="2020-10" db="EMBL/GenBank/DDBJ databases">
        <title>Ca. Dormibacterota MAGs.</title>
        <authorList>
            <person name="Montgomery K."/>
        </authorList>
    </citation>
    <scope>NUCLEOTIDE SEQUENCE [LARGE SCALE GENOMIC DNA]</scope>
    <source>
        <strain evidence="8">Mitchell_Peninsula_5</strain>
    </source>
</reference>